<evidence type="ECO:0000313" key="7">
    <source>
        <dbReference type="EMBL" id="AOR22411.1"/>
    </source>
</evidence>
<dbReference type="OrthoDB" id="9811714at2"/>
<dbReference type="KEGG" id="ctae:BGI42_01120"/>
<dbReference type="HAMAP" id="MF_01345_B">
    <property type="entry name" value="Ribosomal_uS17_B"/>
    <property type="match status" value="1"/>
</dbReference>
<dbReference type="GO" id="GO:0022627">
    <property type="term" value="C:cytosolic small ribosomal subunit"/>
    <property type="evidence" value="ECO:0007669"/>
    <property type="project" value="UniProtKB-UniRule"/>
</dbReference>
<evidence type="ECO:0000256" key="4">
    <source>
        <dbReference type="ARBA" id="ARBA00022980"/>
    </source>
</evidence>
<protein>
    <recommendedName>
        <fullName evidence="6">Small ribosomal subunit protein uS17</fullName>
    </recommendedName>
</protein>
<dbReference type="FunFam" id="2.40.50.140:FF:000123">
    <property type="entry name" value="30S ribosomal protein S17"/>
    <property type="match status" value="1"/>
</dbReference>
<comment type="subunit">
    <text evidence="6">Part of the 30S ribosomal subunit.</text>
</comment>
<keyword evidence="4 6" id="KW-0689">Ribosomal protein</keyword>
<comment type="similarity">
    <text evidence="1 6">Belongs to the universal ribosomal protein uS17 family.</text>
</comment>
<keyword evidence="5 6" id="KW-0687">Ribonucleoprotein</keyword>
<dbReference type="PANTHER" id="PTHR10744:SF1">
    <property type="entry name" value="SMALL RIBOSOMAL SUBUNIT PROTEIN US17M"/>
    <property type="match status" value="1"/>
</dbReference>
<evidence type="ECO:0000256" key="2">
    <source>
        <dbReference type="ARBA" id="ARBA00022730"/>
    </source>
</evidence>
<dbReference type="InterPro" id="IPR012340">
    <property type="entry name" value="NA-bd_OB-fold"/>
</dbReference>
<sequence length="84" mass="9918">MDRTLRKKRTGKVVSDKMDKTIVVAVETKVRHPLYGKTVNRTTKFKVHDENNEAKINDRVLIMETRPLSKDKRWRLVEIVEKAK</sequence>
<evidence type="ECO:0000313" key="8">
    <source>
        <dbReference type="Proteomes" id="UP000094652"/>
    </source>
</evidence>
<keyword evidence="8" id="KW-1185">Reference proteome</keyword>
<accession>A0A1D7XGC8</accession>
<dbReference type="CDD" id="cd00364">
    <property type="entry name" value="Ribosomal_uS17"/>
    <property type="match status" value="1"/>
</dbReference>
<dbReference type="STRING" id="394958.BGI42_01120"/>
<keyword evidence="3 6" id="KW-0694">RNA-binding</keyword>
<dbReference type="PRINTS" id="PR00973">
    <property type="entry name" value="RIBOSOMALS17"/>
</dbReference>
<evidence type="ECO:0000256" key="1">
    <source>
        <dbReference type="ARBA" id="ARBA00010254"/>
    </source>
</evidence>
<dbReference type="InterPro" id="IPR019984">
    <property type="entry name" value="Ribosomal_uS17_bact/chlr"/>
</dbReference>
<keyword evidence="2 6" id="KW-0699">rRNA-binding</keyword>
<dbReference type="Pfam" id="PF00366">
    <property type="entry name" value="Ribosomal_S17"/>
    <property type="match status" value="1"/>
</dbReference>
<name>A0A1D7XGC8_9CLOT</name>
<comment type="function">
    <text evidence="6">One of the primary rRNA binding proteins, it binds specifically to the 5'-end of 16S ribosomal RNA.</text>
</comment>
<dbReference type="GO" id="GO:0006412">
    <property type="term" value="P:translation"/>
    <property type="evidence" value="ECO:0007669"/>
    <property type="project" value="UniProtKB-UniRule"/>
</dbReference>
<dbReference type="EMBL" id="CP017253">
    <property type="protein sequence ID" value="AOR22411.1"/>
    <property type="molecule type" value="Genomic_DNA"/>
</dbReference>
<dbReference type="RefSeq" id="WP_069678574.1">
    <property type="nucleotide sequence ID" value="NZ_CP017253.2"/>
</dbReference>
<reference evidence="8" key="1">
    <citation type="submission" date="2016-09" db="EMBL/GenBank/DDBJ databases">
        <title>Genomics of Clostridium taeniosporum, an organism which forms endospores with ribbon-like appendages.</title>
        <authorList>
            <person name="Walker J.R."/>
        </authorList>
    </citation>
    <scope>NUCLEOTIDE SEQUENCE [LARGE SCALE GENOMIC DNA]</scope>
    <source>
        <strain evidence="8">1/k</strain>
    </source>
</reference>
<evidence type="ECO:0000256" key="5">
    <source>
        <dbReference type="ARBA" id="ARBA00023274"/>
    </source>
</evidence>
<dbReference type="NCBIfam" id="NF004123">
    <property type="entry name" value="PRK05610.1"/>
    <property type="match status" value="1"/>
</dbReference>
<evidence type="ECO:0000256" key="3">
    <source>
        <dbReference type="ARBA" id="ARBA00022884"/>
    </source>
</evidence>
<dbReference type="NCBIfam" id="TIGR03635">
    <property type="entry name" value="uS17_bact"/>
    <property type="match status" value="1"/>
</dbReference>
<proteinExistence type="inferred from homology"/>
<gene>
    <name evidence="6" type="primary">rpsQ</name>
    <name evidence="7" type="ORF">BGI42_01120</name>
</gene>
<dbReference type="AlphaFoldDB" id="A0A1D7XGC8"/>
<dbReference type="GO" id="GO:0019843">
    <property type="term" value="F:rRNA binding"/>
    <property type="evidence" value="ECO:0007669"/>
    <property type="project" value="UniProtKB-UniRule"/>
</dbReference>
<dbReference type="GO" id="GO:0003735">
    <property type="term" value="F:structural constituent of ribosome"/>
    <property type="evidence" value="ECO:0007669"/>
    <property type="project" value="UniProtKB-UniRule"/>
</dbReference>
<organism evidence="7 8">
    <name type="scientific">Clostridium taeniosporum</name>
    <dbReference type="NCBI Taxonomy" id="394958"/>
    <lineage>
        <taxon>Bacteria</taxon>
        <taxon>Bacillati</taxon>
        <taxon>Bacillota</taxon>
        <taxon>Clostridia</taxon>
        <taxon>Eubacteriales</taxon>
        <taxon>Clostridiaceae</taxon>
        <taxon>Clostridium</taxon>
    </lineage>
</organism>
<dbReference type="PANTHER" id="PTHR10744">
    <property type="entry name" value="40S RIBOSOMAL PROTEIN S11 FAMILY MEMBER"/>
    <property type="match status" value="1"/>
</dbReference>
<dbReference type="InterPro" id="IPR000266">
    <property type="entry name" value="Ribosomal_uS17"/>
</dbReference>
<evidence type="ECO:0000256" key="6">
    <source>
        <dbReference type="HAMAP-Rule" id="MF_01345"/>
    </source>
</evidence>
<dbReference type="Proteomes" id="UP000094652">
    <property type="component" value="Chromosome"/>
</dbReference>
<dbReference type="SUPFAM" id="SSF50249">
    <property type="entry name" value="Nucleic acid-binding proteins"/>
    <property type="match status" value="1"/>
</dbReference>
<dbReference type="Gene3D" id="2.40.50.140">
    <property type="entry name" value="Nucleic acid-binding proteins"/>
    <property type="match status" value="1"/>
</dbReference>